<reference evidence="2 3" key="1">
    <citation type="submission" date="2020-09" db="EMBL/GenBank/DDBJ databases">
        <title>De no assembly of potato wild relative species, Solanum commersonii.</title>
        <authorList>
            <person name="Cho K."/>
        </authorList>
    </citation>
    <scope>NUCLEOTIDE SEQUENCE [LARGE SCALE GENOMIC DNA]</scope>
    <source>
        <strain evidence="2">LZ3.2</strain>
        <tissue evidence="2">Leaf</tissue>
    </source>
</reference>
<evidence type="ECO:0000313" key="3">
    <source>
        <dbReference type="Proteomes" id="UP000824120"/>
    </source>
</evidence>
<gene>
    <name evidence="2" type="ORF">H5410_031825</name>
</gene>
<evidence type="ECO:0000256" key="1">
    <source>
        <dbReference type="SAM" id="MobiDB-lite"/>
    </source>
</evidence>
<protein>
    <submittedName>
        <fullName evidence="2">Uncharacterized protein</fullName>
    </submittedName>
</protein>
<comment type="caution">
    <text evidence="2">The sequence shown here is derived from an EMBL/GenBank/DDBJ whole genome shotgun (WGS) entry which is preliminary data.</text>
</comment>
<dbReference type="OrthoDB" id="1750606at2759"/>
<dbReference type="PANTHER" id="PTHR34427">
    <property type="entry name" value="DUF4283 DOMAIN PROTEIN"/>
    <property type="match status" value="1"/>
</dbReference>
<accession>A0A9J5YL35</accession>
<organism evidence="2 3">
    <name type="scientific">Solanum commersonii</name>
    <name type="common">Commerson's wild potato</name>
    <name type="synonym">Commerson's nightshade</name>
    <dbReference type="NCBI Taxonomy" id="4109"/>
    <lineage>
        <taxon>Eukaryota</taxon>
        <taxon>Viridiplantae</taxon>
        <taxon>Streptophyta</taxon>
        <taxon>Embryophyta</taxon>
        <taxon>Tracheophyta</taxon>
        <taxon>Spermatophyta</taxon>
        <taxon>Magnoliopsida</taxon>
        <taxon>eudicotyledons</taxon>
        <taxon>Gunneridae</taxon>
        <taxon>Pentapetalae</taxon>
        <taxon>asterids</taxon>
        <taxon>lamiids</taxon>
        <taxon>Solanales</taxon>
        <taxon>Solanaceae</taxon>
        <taxon>Solanoideae</taxon>
        <taxon>Solaneae</taxon>
        <taxon>Solanum</taxon>
    </lineage>
</organism>
<dbReference type="EMBL" id="JACXVP010000006">
    <property type="protein sequence ID" value="KAG5600455.1"/>
    <property type="molecule type" value="Genomic_DNA"/>
</dbReference>
<evidence type="ECO:0000313" key="2">
    <source>
        <dbReference type="EMBL" id="KAG5600455.1"/>
    </source>
</evidence>
<dbReference type="AlphaFoldDB" id="A0A9J5YL35"/>
<dbReference type="Proteomes" id="UP000824120">
    <property type="component" value="Chromosome 6"/>
</dbReference>
<feature type="region of interest" description="Disordered" evidence="1">
    <location>
        <begin position="208"/>
        <end position="239"/>
    </location>
</feature>
<dbReference type="PANTHER" id="PTHR34427:SF10">
    <property type="entry name" value="DUF4283 DOMAIN-CONTAINING PROTEIN"/>
    <property type="match status" value="1"/>
</dbReference>
<proteinExistence type="predicted"/>
<name>A0A9J5YL35_SOLCO</name>
<keyword evidence="3" id="KW-1185">Reference proteome</keyword>
<sequence>MGFSGLRAVPTISELRRWDLNDTQFLFEFLNTKMDEQVMLGSWMTKETIVEIGKKCSRWIETEEETTIKNHMKWARIKVKGPPEIIPRSVELEKNGEGALMLSEKMNNNGEALPILSHESHVSKILRSGEDRHVGVERQMDCSNVQNLLVGHVGDSSSSLLVVIEAGSISSATYDTLDDEKMAIKFQMLMTLTEQEHSTTPMAIYQFPSFNSSDKKNTEAEDGEFQEEGEHGPNGLEVSSIDNQQWPIEEAVPLEMQIQIA</sequence>